<name>A0A6L2NUA6_TANCI</name>
<dbReference type="EMBL" id="BKCJ010009695">
    <property type="protein sequence ID" value="GEU88185.1"/>
    <property type="molecule type" value="Genomic_DNA"/>
</dbReference>
<dbReference type="AlphaFoldDB" id="A0A6L2NUA6"/>
<feature type="compositionally biased region" description="Basic and acidic residues" evidence="1">
    <location>
        <begin position="33"/>
        <end position="56"/>
    </location>
</feature>
<feature type="non-terminal residue" evidence="2">
    <location>
        <position position="1"/>
    </location>
</feature>
<protein>
    <submittedName>
        <fullName evidence="2">Uncharacterized protein</fullName>
    </submittedName>
</protein>
<evidence type="ECO:0000256" key="1">
    <source>
        <dbReference type="SAM" id="MobiDB-lite"/>
    </source>
</evidence>
<accession>A0A6L2NUA6</accession>
<evidence type="ECO:0000313" key="2">
    <source>
        <dbReference type="EMBL" id="GEU88185.1"/>
    </source>
</evidence>
<comment type="caution">
    <text evidence="2">The sequence shown here is derived from an EMBL/GenBank/DDBJ whole genome shotgun (WGS) entry which is preliminary data.</text>
</comment>
<organism evidence="2">
    <name type="scientific">Tanacetum cinerariifolium</name>
    <name type="common">Dalmatian daisy</name>
    <name type="synonym">Chrysanthemum cinerariifolium</name>
    <dbReference type="NCBI Taxonomy" id="118510"/>
    <lineage>
        <taxon>Eukaryota</taxon>
        <taxon>Viridiplantae</taxon>
        <taxon>Streptophyta</taxon>
        <taxon>Embryophyta</taxon>
        <taxon>Tracheophyta</taxon>
        <taxon>Spermatophyta</taxon>
        <taxon>Magnoliopsida</taxon>
        <taxon>eudicotyledons</taxon>
        <taxon>Gunneridae</taxon>
        <taxon>Pentapetalae</taxon>
        <taxon>asterids</taxon>
        <taxon>campanulids</taxon>
        <taxon>Asterales</taxon>
        <taxon>Asteraceae</taxon>
        <taxon>Asteroideae</taxon>
        <taxon>Anthemideae</taxon>
        <taxon>Anthemidinae</taxon>
        <taxon>Tanacetum</taxon>
    </lineage>
</organism>
<feature type="region of interest" description="Disordered" evidence="1">
    <location>
        <begin position="1"/>
        <end position="56"/>
    </location>
</feature>
<gene>
    <name evidence="2" type="ORF">Tci_060163</name>
</gene>
<feature type="compositionally biased region" description="Basic and acidic residues" evidence="1">
    <location>
        <begin position="1"/>
        <end position="10"/>
    </location>
</feature>
<sequence length="56" mass="6338">CKERSEHVDDQNGFTRDDELEAEQDGSGTSDRASARAKVEEKKSTREVVLEKELDL</sequence>
<reference evidence="2" key="1">
    <citation type="journal article" date="2019" name="Sci. Rep.">
        <title>Draft genome of Tanacetum cinerariifolium, the natural source of mosquito coil.</title>
        <authorList>
            <person name="Yamashiro T."/>
            <person name="Shiraishi A."/>
            <person name="Satake H."/>
            <person name="Nakayama K."/>
        </authorList>
    </citation>
    <scope>NUCLEOTIDE SEQUENCE</scope>
</reference>
<proteinExistence type="predicted"/>